<dbReference type="InterPro" id="IPR001949">
    <property type="entry name" value="NADH-UbQ_OxRdtase_51kDa_CS"/>
</dbReference>
<dbReference type="GO" id="GO:0045333">
    <property type="term" value="P:cellular respiration"/>
    <property type="evidence" value="ECO:0007669"/>
    <property type="project" value="TreeGrafter"/>
</dbReference>
<dbReference type="NCBIfam" id="NF010120">
    <property type="entry name" value="PRK13596.1"/>
    <property type="match status" value="1"/>
</dbReference>
<dbReference type="InterPro" id="IPR011537">
    <property type="entry name" value="NADH-UbQ_OxRdtase_suF"/>
</dbReference>
<dbReference type="PANTHER" id="PTHR11780:SF10">
    <property type="entry name" value="NADH DEHYDROGENASE [UBIQUINONE] FLAVOPROTEIN 1, MITOCHONDRIAL"/>
    <property type="match status" value="1"/>
</dbReference>
<evidence type="ECO:0000256" key="1">
    <source>
        <dbReference type="ARBA" id="ARBA00001917"/>
    </source>
</evidence>
<dbReference type="PROSITE" id="PS00645">
    <property type="entry name" value="COMPLEX1_51K_2"/>
    <property type="match status" value="1"/>
</dbReference>
<dbReference type="STRING" id="1144748.KS2013_2110"/>
<dbReference type="SUPFAM" id="SSF142019">
    <property type="entry name" value="Nqo1 FMN-binding domain-like"/>
    <property type="match status" value="1"/>
</dbReference>
<evidence type="ECO:0000256" key="5">
    <source>
        <dbReference type="ARBA" id="ARBA00022630"/>
    </source>
</evidence>
<comment type="catalytic activity">
    <reaction evidence="13 14">
        <text>a quinone + NADH + 5 H(+)(in) = a quinol + NAD(+) + 4 H(+)(out)</text>
        <dbReference type="Rhea" id="RHEA:57888"/>
        <dbReference type="ChEBI" id="CHEBI:15378"/>
        <dbReference type="ChEBI" id="CHEBI:24646"/>
        <dbReference type="ChEBI" id="CHEBI:57540"/>
        <dbReference type="ChEBI" id="CHEBI:57945"/>
        <dbReference type="ChEBI" id="CHEBI:132124"/>
    </reaction>
</comment>
<dbReference type="SMART" id="SM00928">
    <property type="entry name" value="NADH_4Fe-4S"/>
    <property type="match status" value="1"/>
</dbReference>
<dbReference type="Proteomes" id="UP000094147">
    <property type="component" value="Chromosome"/>
</dbReference>
<evidence type="ECO:0000256" key="10">
    <source>
        <dbReference type="ARBA" id="ARBA00023004"/>
    </source>
</evidence>
<dbReference type="InterPro" id="IPR050837">
    <property type="entry name" value="ComplexI_51kDa_subunit"/>
</dbReference>
<evidence type="ECO:0000256" key="11">
    <source>
        <dbReference type="ARBA" id="ARBA00023014"/>
    </source>
</evidence>
<dbReference type="InterPro" id="IPR054765">
    <property type="entry name" value="SLBB_dom"/>
</dbReference>
<keyword evidence="17" id="KW-1185">Reference proteome</keyword>
<dbReference type="GO" id="GO:0003954">
    <property type="term" value="F:NADH dehydrogenase activity"/>
    <property type="evidence" value="ECO:0007669"/>
    <property type="project" value="TreeGrafter"/>
</dbReference>
<feature type="domain" description="NADH-ubiquinone oxidoreductase 51kDa subunit iron-sulphur binding" evidence="15">
    <location>
        <begin position="328"/>
        <end position="373"/>
    </location>
</feature>
<keyword evidence="8 14" id="KW-0479">Metal-binding</keyword>
<evidence type="ECO:0000256" key="7">
    <source>
        <dbReference type="ARBA" id="ARBA00022719"/>
    </source>
</evidence>
<protein>
    <recommendedName>
        <fullName evidence="14">NADH-quinone oxidoreductase subunit F</fullName>
        <ecNumber evidence="14">7.1.1.-</ecNumber>
    </recommendedName>
</protein>
<proteinExistence type="inferred from homology"/>
<evidence type="ECO:0000313" key="17">
    <source>
        <dbReference type="Proteomes" id="UP000094147"/>
    </source>
</evidence>
<dbReference type="Gene3D" id="1.20.1440.230">
    <property type="entry name" value="NADH-ubiquinone oxidoreductase 51kDa subunit, iron-sulphur binding domain"/>
    <property type="match status" value="1"/>
</dbReference>
<accession>A0A1B3BDG3</accession>
<evidence type="ECO:0000259" key="15">
    <source>
        <dbReference type="SMART" id="SM00928"/>
    </source>
</evidence>
<dbReference type="PATRIC" id="fig|1144748.3.peg.2128"/>
<dbReference type="InterPro" id="IPR037225">
    <property type="entry name" value="Nuo51_FMN-bd_sf"/>
</dbReference>
<evidence type="ECO:0000313" key="16">
    <source>
        <dbReference type="EMBL" id="AOE50815.1"/>
    </source>
</evidence>
<keyword evidence="5 14" id="KW-0285">Flavoprotein</keyword>
<evidence type="ECO:0000256" key="3">
    <source>
        <dbReference type="ARBA" id="ARBA00007523"/>
    </source>
</evidence>
<dbReference type="FunFam" id="3.40.50.11540:FF:000001">
    <property type="entry name" value="NADH dehydrogenase [ubiquinone] flavoprotein 1, mitochondrial"/>
    <property type="match status" value="1"/>
</dbReference>
<dbReference type="Gene3D" id="3.10.20.600">
    <property type="match status" value="1"/>
</dbReference>
<dbReference type="PANTHER" id="PTHR11780">
    <property type="entry name" value="NADH-UBIQUINONE OXIDOREDUCTASE FLAVOPROTEIN 1 NDUFV1"/>
    <property type="match status" value="1"/>
</dbReference>
<dbReference type="GO" id="GO:0051287">
    <property type="term" value="F:NAD binding"/>
    <property type="evidence" value="ECO:0007669"/>
    <property type="project" value="UniProtKB-UniRule"/>
</dbReference>
<gene>
    <name evidence="16" type="ORF">KS2013_2110</name>
</gene>
<keyword evidence="11 14" id="KW-0411">Iron-sulfur</keyword>
<evidence type="ECO:0000256" key="14">
    <source>
        <dbReference type="RuleBase" id="RU364066"/>
    </source>
</evidence>
<dbReference type="FunFam" id="1.20.1440.230:FF:000001">
    <property type="entry name" value="Mitochondrial NADH dehydrogenase flavoprotein 1"/>
    <property type="match status" value="1"/>
</dbReference>
<dbReference type="Pfam" id="PF10589">
    <property type="entry name" value="NADH_4Fe-4S"/>
    <property type="match status" value="1"/>
</dbReference>
<comment type="cofactor">
    <cofactor evidence="2 14">
        <name>[4Fe-4S] cluster</name>
        <dbReference type="ChEBI" id="CHEBI:49883"/>
    </cofactor>
</comment>
<dbReference type="InterPro" id="IPR011538">
    <property type="entry name" value="Nuo51_FMN-bd"/>
</dbReference>
<evidence type="ECO:0000256" key="8">
    <source>
        <dbReference type="ARBA" id="ARBA00022723"/>
    </source>
</evidence>
<comment type="cofactor">
    <cofactor evidence="1 14">
        <name>FMN</name>
        <dbReference type="ChEBI" id="CHEBI:58210"/>
    </cofactor>
</comment>
<dbReference type="EC" id="7.1.1.-" evidence="14"/>
<keyword evidence="12 14" id="KW-0520">NAD</keyword>
<dbReference type="KEGG" id="ksd:KS2013_2110"/>
<dbReference type="Pfam" id="PF22461">
    <property type="entry name" value="SLBB_2"/>
    <property type="match status" value="1"/>
</dbReference>
<dbReference type="AlphaFoldDB" id="A0A1B3BDG3"/>
<dbReference type="Gene3D" id="3.40.50.11540">
    <property type="entry name" value="NADH-ubiquinone oxidoreductase 51kDa subunit"/>
    <property type="match status" value="1"/>
</dbReference>
<dbReference type="Pfam" id="PF01512">
    <property type="entry name" value="Complex1_51K"/>
    <property type="match status" value="1"/>
</dbReference>
<evidence type="ECO:0000256" key="13">
    <source>
        <dbReference type="ARBA" id="ARBA00047712"/>
    </source>
</evidence>
<organism evidence="16 17">
    <name type="scientific">Kangiella sediminilitoris</name>
    <dbReference type="NCBI Taxonomy" id="1144748"/>
    <lineage>
        <taxon>Bacteria</taxon>
        <taxon>Pseudomonadati</taxon>
        <taxon>Pseudomonadota</taxon>
        <taxon>Gammaproteobacteria</taxon>
        <taxon>Kangiellales</taxon>
        <taxon>Kangiellaceae</taxon>
        <taxon>Kangiella</taxon>
    </lineage>
</organism>
<dbReference type="FunFam" id="3.10.20.600:FF:000003">
    <property type="entry name" value="NADH-quinone oxidoreductase subunit F"/>
    <property type="match status" value="1"/>
</dbReference>
<dbReference type="Gene3D" id="6.10.250.1450">
    <property type="match status" value="1"/>
</dbReference>
<dbReference type="InterPro" id="IPR037207">
    <property type="entry name" value="Nuop51_4Fe4S-bd_sf"/>
</dbReference>
<keyword evidence="7 14" id="KW-0874">Quinone</keyword>
<keyword evidence="4 14" id="KW-0004">4Fe-4S</keyword>
<dbReference type="GO" id="GO:0010181">
    <property type="term" value="F:FMN binding"/>
    <property type="evidence" value="ECO:0007669"/>
    <property type="project" value="InterPro"/>
</dbReference>
<comment type="similarity">
    <text evidence="3 14">Belongs to the complex I 51 kDa subunit family.</text>
</comment>
<dbReference type="InterPro" id="IPR019575">
    <property type="entry name" value="Nuop51_4Fe4S-bd"/>
</dbReference>
<comment type="function">
    <text evidence="14">NDH-1 shuttles electrons from NADH, via FMN and iron-sulfur (Fe-S) centers, to quinones in the respiratory chain.</text>
</comment>
<name>A0A1B3BDG3_9GAMM</name>
<evidence type="ECO:0000256" key="12">
    <source>
        <dbReference type="ARBA" id="ARBA00023027"/>
    </source>
</evidence>
<dbReference type="SUPFAM" id="SSF142984">
    <property type="entry name" value="Nqo1 middle domain-like"/>
    <property type="match status" value="1"/>
</dbReference>
<dbReference type="GO" id="GO:0046872">
    <property type="term" value="F:metal ion binding"/>
    <property type="evidence" value="ECO:0007669"/>
    <property type="project" value="UniProtKB-KW"/>
</dbReference>
<dbReference type="NCBIfam" id="TIGR01959">
    <property type="entry name" value="nuoF_fam"/>
    <property type="match status" value="1"/>
</dbReference>
<reference evidence="17" key="1">
    <citation type="submission" date="2015-08" db="EMBL/GenBank/DDBJ databases">
        <authorList>
            <person name="Kim K.M."/>
        </authorList>
    </citation>
    <scope>NUCLEOTIDE SEQUENCE [LARGE SCALE GENOMIC DNA]</scope>
    <source>
        <strain evidence="17">KCTC 23892</strain>
    </source>
</reference>
<dbReference type="GO" id="GO:0051539">
    <property type="term" value="F:4 iron, 4 sulfur cluster binding"/>
    <property type="evidence" value="ECO:0007669"/>
    <property type="project" value="UniProtKB-UniRule"/>
</dbReference>
<evidence type="ECO:0000256" key="9">
    <source>
        <dbReference type="ARBA" id="ARBA00022967"/>
    </source>
</evidence>
<evidence type="ECO:0000256" key="2">
    <source>
        <dbReference type="ARBA" id="ARBA00001966"/>
    </source>
</evidence>
<evidence type="ECO:0000256" key="4">
    <source>
        <dbReference type="ARBA" id="ARBA00022485"/>
    </source>
</evidence>
<keyword evidence="9" id="KW-1278">Translocase</keyword>
<keyword evidence="6 14" id="KW-0288">FMN</keyword>
<dbReference type="SUPFAM" id="SSF140490">
    <property type="entry name" value="Nqo1C-terminal domain-like"/>
    <property type="match status" value="1"/>
</dbReference>
<dbReference type="GO" id="GO:0008137">
    <property type="term" value="F:NADH dehydrogenase (ubiquinone) activity"/>
    <property type="evidence" value="ECO:0007669"/>
    <property type="project" value="InterPro"/>
</dbReference>
<dbReference type="EMBL" id="CP012418">
    <property type="protein sequence ID" value="AOE50815.1"/>
    <property type="molecule type" value="Genomic_DNA"/>
</dbReference>
<dbReference type="RefSeq" id="WP_068993636.1">
    <property type="nucleotide sequence ID" value="NZ_CP012418.1"/>
</dbReference>
<sequence>MANEVCFRTLELDKPWTLETYQSAGGYAMWRKILAEKISPDEIIEQLKLSALRGRGGAGFPTGLKWSFMPKHDPGQKYVVCNSDEGEPGTFKDRDILRYNPHQLIEGMAIGGYVMGATVGYNYIRGEFYEPIERFEEALKEAYDAGLLGKDILQSGVDFDLYSHIGAGAYICGEETALLESLEGKKGQPRFKPPFPANYGLFGRPTNVNNTESYASVPVILEKGGDWFLNLGKENNGGTKIFSVSGHVNKPGNYEIGLGTPFKDLLEMAGGMKDGKKLKAVIPGGSSAPVLPADVMMDITMDYDALGKAGSMLGSGAVIILDEDTDMVEVLGRIAHFYYEESCGQCTPCREGTGWMSRMIHRIANGQGQPEDLDRLDEIAGNIMGRTICALGDAAAMPVQSFIKYFKDEFVAKIDKAQARKAS</sequence>
<dbReference type="GO" id="GO:0048038">
    <property type="term" value="F:quinone binding"/>
    <property type="evidence" value="ECO:0007669"/>
    <property type="project" value="UniProtKB-KW"/>
</dbReference>
<evidence type="ECO:0000256" key="6">
    <source>
        <dbReference type="ARBA" id="ARBA00022643"/>
    </source>
</evidence>
<dbReference type="OrthoDB" id="9805533at2"/>
<dbReference type="PROSITE" id="PS00644">
    <property type="entry name" value="COMPLEX1_51K_1"/>
    <property type="match status" value="1"/>
</dbReference>
<keyword evidence="10 14" id="KW-0408">Iron</keyword>